<organism evidence="4 5">
    <name type="scientific">Pseudomonas kuykendallii</name>
    <dbReference type="NCBI Taxonomy" id="1007099"/>
    <lineage>
        <taxon>Bacteria</taxon>
        <taxon>Pseudomonadati</taxon>
        <taxon>Pseudomonadota</taxon>
        <taxon>Gammaproteobacteria</taxon>
        <taxon>Pseudomonadales</taxon>
        <taxon>Pseudomonadaceae</taxon>
        <taxon>Pseudomonas</taxon>
    </lineage>
</organism>
<gene>
    <name evidence="4" type="ORF">SAMN05216287_4184</name>
</gene>
<keyword evidence="2" id="KW-0472">Membrane</keyword>
<sequence length="311" mass="33559">METRAHHVLIGLFTVIAIAAAMLFAFWLGRSGEGEFNRYRVVFKEAVSGLSQGSTVQYSGIRVGEVEELHLDPNDPRRVVAQIRIVATTPIKLDTRAKLSMNGITGTSQIQLSGGTPESQPLVAQNGEPPIIVADPSPIARLLANGEDLMTGVTQALTGINRMLSEDNAERISRTLDNLQQATAMIAEQRDDVREMVHQLALASQQASATLEQTTLLMRNANVLVNDKGRVVLDQAEQTLASLEGSSTRLDGILAANSDSLANGLQGLGELGPAIRELRETLASLRQVSHGLNENPVGYLLGREHAQEFEP</sequence>
<keyword evidence="1" id="KW-0175">Coiled coil</keyword>
<protein>
    <submittedName>
        <fullName evidence="4">Phospholipid/cholesterol/gamma-HCH transport system substrate-binding protein</fullName>
    </submittedName>
</protein>
<dbReference type="STRING" id="1007099.SAMN05216287_4184"/>
<evidence type="ECO:0000256" key="1">
    <source>
        <dbReference type="SAM" id="Coils"/>
    </source>
</evidence>
<keyword evidence="2" id="KW-1133">Transmembrane helix</keyword>
<dbReference type="OrthoDB" id="9806984at2"/>
<dbReference type="PANTHER" id="PTHR36698:SF2">
    <property type="entry name" value="MCE_MLAD DOMAIN-CONTAINING PROTEIN"/>
    <property type="match status" value="1"/>
</dbReference>
<proteinExistence type="predicted"/>
<keyword evidence="2" id="KW-0812">Transmembrane</keyword>
<name>A0A1H3FXI7_9PSED</name>
<dbReference type="Pfam" id="PF02470">
    <property type="entry name" value="MlaD"/>
    <property type="match status" value="1"/>
</dbReference>
<evidence type="ECO:0000256" key="2">
    <source>
        <dbReference type="SAM" id="Phobius"/>
    </source>
</evidence>
<accession>A0A1H3FXI7</accession>
<dbReference type="Proteomes" id="UP000243778">
    <property type="component" value="Unassembled WGS sequence"/>
</dbReference>
<keyword evidence="5" id="KW-1185">Reference proteome</keyword>
<evidence type="ECO:0000259" key="3">
    <source>
        <dbReference type="Pfam" id="PF02470"/>
    </source>
</evidence>
<evidence type="ECO:0000313" key="4">
    <source>
        <dbReference type="EMBL" id="SDX94839.1"/>
    </source>
</evidence>
<dbReference type="PANTHER" id="PTHR36698">
    <property type="entry name" value="BLL5892 PROTEIN"/>
    <property type="match status" value="1"/>
</dbReference>
<reference evidence="5" key="1">
    <citation type="submission" date="2016-10" db="EMBL/GenBank/DDBJ databases">
        <authorList>
            <person name="Varghese N."/>
            <person name="Submissions S."/>
        </authorList>
    </citation>
    <scope>NUCLEOTIDE SEQUENCE [LARGE SCALE GENOMIC DNA]</scope>
    <source>
        <strain evidence="5">NRRL B-59562</strain>
    </source>
</reference>
<evidence type="ECO:0000313" key="5">
    <source>
        <dbReference type="Proteomes" id="UP000243778"/>
    </source>
</evidence>
<feature type="domain" description="Mce/MlaD" evidence="3">
    <location>
        <begin position="38"/>
        <end position="115"/>
    </location>
</feature>
<feature type="transmembrane region" description="Helical" evidence="2">
    <location>
        <begin position="6"/>
        <end position="28"/>
    </location>
</feature>
<dbReference type="InterPro" id="IPR003399">
    <property type="entry name" value="Mce/MlaD"/>
</dbReference>
<dbReference type="RefSeq" id="WP_090231585.1">
    <property type="nucleotide sequence ID" value="NZ_FNNU01000008.1"/>
</dbReference>
<dbReference type="AlphaFoldDB" id="A0A1H3FXI7"/>
<dbReference type="EMBL" id="FNNU01000008">
    <property type="protein sequence ID" value="SDX94839.1"/>
    <property type="molecule type" value="Genomic_DNA"/>
</dbReference>
<feature type="coiled-coil region" evidence="1">
    <location>
        <begin position="162"/>
        <end position="199"/>
    </location>
</feature>